<protein>
    <submittedName>
        <fullName evidence="6">Granulin</fullName>
    </submittedName>
</protein>
<evidence type="ECO:0000313" key="6">
    <source>
        <dbReference type="EMBL" id="AJF38199.1"/>
    </source>
</evidence>
<dbReference type="EMBL" id="KJ535126">
    <property type="protein sequence ID" value="AJF38199.1"/>
    <property type="molecule type" value="mRNA"/>
</dbReference>
<reference evidence="6" key="1">
    <citation type="submission" date="2014-03" db="EMBL/GenBank/DDBJ databases">
        <title>Hemocytes differentiation mediates prophylactic immunity in locust.</title>
        <authorList>
            <person name="Wang Y."/>
            <person name="Yang P."/>
            <person name="He J."/>
            <person name="Xie B."/>
            <person name="Kang L."/>
        </authorList>
    </citation>
    <scope>NUCLEOTIDE SEQUENCE</scope>
</reference>
<proteinExistence type="evidence at transcript level"/>
<comment type="similarity">
    <text evidence="2">Belongs to the granulin family.</text>
</comment>
<evidence type="ECO:0000256" key="3">
    <source>
        <dbReference type="ARBA" id="ARBA00022525"/>
    </source>
</evidence>
<sequence>MMPTKHYGCCPYQHAMCCSDKIHCCPYGTHCIGGGMCQRQYEESFLKATRVQENQQVDIAKGCTGGSQKCGADQTCCEKRDGSAACCPLKDAVCCIGMDSCCPQGFVCSPFGCLKV</sequence>
<comment type="subcellular location">
    <subcellularLocation>
        <location evidence="1">Secreted</location>
    </subcellularLocation>
</comment>
<dbReference type="PANTHER" id="PTHR12274">
    <property type="entry name" value="GRANULIN"/>
    <property type="match status" value="1"/>
</dbReference>
<dbReference type="InterPro" id="IPR000118">
    <property type="entry name" value="Granulin"/>
</dbReference>
<dbReference type="AlphaFoldDB" id="A0A0B5HB36"/>
<accession>A0A0B5HB36</accession>
<evidence type="ECO:0000259" key="5">
    <source>
        <dbReference type="PROSITE" id="PS00799"/>
    </source>
</evidence>
<dbReference type="GO" id="GO:0005576">
    <property type="term" value="C:extracellular region"/>
    <property type="evidence" value="ECO:0007669"/>
    <property type="project" value="UniProtKB-SubCell"/>
</dbReference>
<evidence type="ECO:0000256" key="4">
    <source>
        <dbReference type="ARBA" id="ARBA00023157"/>
    </source>
</evidence>
<evidence type="ECO:0000256" key="1">
    <source>
        <dbReference type="ARBA" id="ARBA00004613"/>
    </source>
</evidence>
<dbReference type="Gene3D" id="2.10.25.160">
    <property type="entry name" value="Granulin"/>
    <property type="match status" value="2"/>
</dbReference>
<dbReference type="PROSITE" id="PS00799">
    <property type="entry name" value="GRANULINS"/>
    <property type="match status" value="1"/>
</dbReference>
<dbReference type="InterPro" id="IPR039036">
    <property type="entry name" value="Granulin_fam"/>
</dbReference>
<evidence type="ECO:0000256" key="2">
    <source>
        <dbReference type="ARBA" id="ARBA00010093"/>
    </source>
</evidence>
<dbReference type="SMART" id="SM00277">
    <property type="entry name" value="GRAN"/>
    <property type="match status" value="2"/>
</dbReference>
<keyword evidence="3" id="KW-0964">Secreted</keyword>
<dbReference type="InterPro" id="IPR037277">
    <property type="entry name" value="Granulin_sf"/>
</dbReference>
<dbReference type="SMR" id="A0A0B5HB36"/>
<dbReference type="PANTHER" id="PTHR12274:SF3">
    <property type="entry name" value="PROGRANULIN"/>
    <property type="match status" value="1"/>
</dbReference>
<dbReference type="Pfam" id="PF00396">
    <property type="entry name" value="Granulin"/>
    <property type="match status" value="2"/>
</dbReference>
<name>A0A0B5HB36_LOCMI</name>
<feature type="domain" description="Granulins" evidence="5">
    <location>
        <begin position="18"/>
        <end position="31"/>
    </location>
</feature>
<keyword evidence="4" id="KW-1015">Disulfide bond</keyword>
<organism evidence="6">
    <name type="scientific">Locusta migratoria</name>
    <name type="common">Migratory locust</name>
    <dbReference type="NCBI Taxonomy" id="7004"/>
    <lineage>
        <taxon>Eukaryota</taxon>
        <taxon>Metazoa</taxon>
        <taxon>Ecdysozoa</taxon>
        <taxon>Arthropoda</taxon>
        <taxon>Hexapoda</taxon>
        <taxon>Insecta</taxon>
        <taxon>Pterygota</taxon>
        <taxon>Neoptera</taxon>
        <taxon>Polyneoptera</taxon>
        <taxon>Orthoptera</taxon>
        <taxon>Caelifera</taxon>
        <taxon>Acrididea</taxon>
        <taxon>Acridomorpha</taxon>
        <taxon>Acridoidea</taxon>
        <taxon>Acrididae</taxon>
        <taxon>Oedipodinae</taxon>
        <taxon>Locusta</taxon>
    </lineage>
</organism>